<evidence type="ECO:0000256" key="7">
    <source>
        <dbReference type="SAM" id="MobiDB-lite"/>
    </source>
</evidence>
<protein>
    <recommendedName>
        <fullName evidence="10">F0F1 ATP synthase subunit delta</fullName>
    </recommendedName>
</protein>
<sequence>MQGASRGSLASARERLRALLAGTGSDHAAVADGLFAVADLLDANVSLRRALTDPSSEGEQKASIVQRLLSGKVPSEVVDLVAGLVRDRWARTRDLPDAIDTLGADTVLSDAEATGRLDAVEDEPVPLPPHGDR</sequence>
<evidence type="ECO:0000256" key="1">
    <source>
        <dbReference type="ARBA" id="ARBA00004370"/>
    </source>
</evidence>
<feature type="region of interest" description="Disordered" evidence="7">
    <location>
        <begin position="113"/>
        <end position="133"/>
    </location>
</feature>
<evidence type="ECO:0000256" key="4">
    <source>
        <dbReference type="ARBA" id="ARBA00023065"/>
    </source>
</evidence>
<comment type="caution">
    <text evidence="8">The sequence shown here is derived from an EMBL/GenBank/DDBJ whole genome shotgun (WGS) entry which is preliminary data.</text>
</comment>
<evidence type="ECO:0000313" key="9">
    <source>
        <dbReference type="Proteomes" id="UP001157017"/>
    </source>
</evidence>
<keyword evidence="4" id="KW-0406">Ion transport</keyword>
<evidence type="ECO:0000256" key="6">
    <source>
        <dbReference type="ARBA" id="ARBA00023310"/>
    </source>
</evidence>
<name>A0ABQ6JK29_9ACTN</name>
<comment type="subcellular location">
    <subcellularLocation>
        <location evidence="1">Membrane</location>
    </subcellularLocation>
</comment>
<dbReference type="InterPro" id="IPR000711">
    <property type="entry name" value="ATPase_OSCP/dsu"/>
</dbReference>
<gene>
    <name evidence="8" type="ORF">GCM10025868_38700</name>
</gene>
<proteinExistence type="predicted"/>
<keyword evidence="2" id="KW-0813">Transport</keyword>
<keyword evidence="6" id="KW-0066">ATP synthesis</keyword>
<keyword evidence="9" id="KW-1185">Reference proteome</keyword>
<reference evidence="9" key="1">
    <citation type="journal article" date="2019" name="Int. J. Syst. Evol. Microbiol.">
        <title>The Global Catalogue of Microorganisms (GCM) 10K type strain sequencing project: providing services to taxonomists for standard genome sequencing and annotation.</title>
        <authorList>
            <consortium name="The Broad Institute Genomics Platform"/>
            <consortium name="The Broad Institute Genome Sequencing Center for Infectious Disease"/>
            <person name="Wu L."/>
            <person name="Ma J."/>
        </authorList>
    </citation>
    <scope>NUCLEOTIDE SEQUENCE [LARGE SCALE GENOMIC DNA]</scope>
    <source>
        <strain evidence="9">NBRC 108730</strain>
    </source>
</reference>
<organism evidence="8 9">
    <name type="scientific">Angustibacter aerolatus</name>
    <dbReference type="NCBI Taxonomy" id="1162965"/>
    <lineage>
        <taxon>Bacteria</taxon>
        <taxon>Bacillati</taxon>
        <taxon>Actinomycetota</taxon>
        <taxon>Actinomycetes</taxon>
        <taxon>Kineosporiales</taxon>
        <taxon>Kineosporiaceae</taxon>
    </lineage>
</organism>
<evidence type="ECO:0000256" key="2">
    <source>
        <dbReference type="ARBA" id="ARBA00022448"/>
    </source>
</evidence>
<dbReference type="Pfam" id="PF00213">
    <property type="entry name" value="OSCP"/>
    <property type="match status" value="1"/>
</dbReference>
<dbReference type="EMBL" id="BSUZ01000001">
    <property type="protein sequence ID" value="GMA88620.1"/>
    <property type="molecule type" value="Genomic_DNA"/>
</dbReference>
<evidence type="ECO:0000313" key="8">
    <source>
        <dbReference type="EMBL" id="GMA88620.1"/>
    </source>
</evidence>
<keyword evidence="3" id="KW-0375">Hydrogen ion transport</keyword>
<evidence type="ECO:0000256" key="5">
    <source>
        <dbReference type="ARBA" id="ARBA00023136"/>
    </source>
</evidence>
<evidence type="ECO:0000256" key="3">
    <source>
        <dbReference type="ARBA" id="ARBA00022781"/>
    </source>
</evidence>
<accession>A0ABQ6JK29</accession>
<evidence type="ECO:0008006" key="10">
    <source>
        <dbReference type="Google" id="ProtNLM"/>
    </source>
</evidence>
<keyword evidence="5" id="KW-0472">Membrane</keyword>
<dbReference type="Proteomes" id="UP001157017">
    <property type="component" value="Unassembled WGS sequence"/>
</dbReference>